<keyword evidence="3 6" id="KW-1133">Transmembrane helix</keyword>
<name>A0A6J5YLS9_9ZZZZ</name>
<protein>
    <submittedName>
        <fullName evidence="7">Unannotated protein</fullName>
    </submittedName>
</protein>
<evidence type="ECO:0000256" key="6">
    <source>
        <dbReference type="SAM" id="Phobius"/>
    </source>
</evidence>
<dbReference type="InterPro" id="IPR009619">
    <property type="entry name" value="CrgA"/>
</dbReference>
<keyword evidence="1" id="KW-1003">Cell membrane</keyword>
<feature type="region of interest" description="Disordered" evidence="5">
    <location>
        <begin position="1"/>
        <end position="55"/>
    </location>
</feature>
<keyword evidence="2 6" id="KW-0812">Transmembrane</keyword>
<organism evidence="7">
    <name type="scientific">freshwater metagenome</name>
    <dbReference type="NCBI Taxonomy" id="449393"/>
    <lineage>
        <taxon>unclassified sequences</taxon>
        <taxon>metagenomes</taxon>
        <taxon>ecological metagenomes</taxon>
    </lineage>
</organism>
<evidence type="ECO:0000256" key="5">
    <source>
        <dbReference type="SAM" id="MobiDB-lite"/>
    </source>
</evidence>
<gene>
    <name evidence="7" type="ORF">UFOPK1392_02425</name>
    <name evidence="8" type="ORF">UFOPK3733_01284</name>
</gene>
<dbReference type="Pfam" id="PF06781">
    <property type="entry name" value="CrgA"/>
    <property type="match status" value="1"/>
</dbReference>
<dbReference type="EMBL" id="CAEMXZ010000187">
    <property type="protein sequence ID" value="CAB4324649.1"/>
    <property type="molecule type" value="Genomic_DNA"/>
</dbReference>
<dbReference type="EMBL" id="CAFBNC010000064">
    <property type="protein sequence ID" value="CAB4940888.1"/>
    <property type="molecule type" value="Genomic_DNA"/>
</dbReference>
<accession>A0A6J5YLS9</accession>
<sequence>MASKNGSSRKGDRTDGRTGGGRVTPKGGPVKTHKVTTSVHAAEASTRYTPPAPRHDTITPRWVPVAMIGGFAVGFLVIFFHYLDMVLPGALSNWWLLVGLGCILGGIISATQYR</sequence>
<feature type="transmembrane region" description="Helical" evidence="6">
    <location>
        <begin position="94"/>
        <end position="113"/>
    </location>
</feature>
<evidence type="ECO:0000256" key="4">
    <source>
        <dbReference type="ARBA" id="ARBA00023136"/>
    </source>
</evidence>
<evidence type="ECO:0000313" key="8">
    <source>
        <dbReference type="EMBL" id="CAB4940888.1"/>
    </source>
</evidence>
<keyword evidence="4 6" id="KW-0472">Membrane</keyword>
<dbReference type="AlphaFoldDB" id="A0A6J5YLS9"/>
<evidence type="ECO:0000256" key="3">
    <source>
        <dbReference type="ARBA" id="ARBA00022989"/>
    </source>
</evidence>
<evidence type="ECO:0000256" key="1">
    <source>
        <dbReference type="ARBA" id="ARBA00022475"/>
    </source>
</evidence>
<reference evidence="7" key="1">
    <citation type="submission" date="2020-05" db="EMBL/GenBank/DDBJ databases">
        <authorList>
            <person name="Chiriac C."/>
            <person name="Salcher M."/>
            <person name="Ghai R."/>
            <person name="Kavagutti S V."/>
        </authorList>
    </citation>
    <scope>NUCLEOTIDE SEQUENCE</scope>
</reference>
<evidence type="ECO:0000313" key="7">
    <source>
        <dbReference type="EMBL" id="CAB4324649.1"/>
    </source>
</evidence>
<feature type="transmembrane region" description="Helical" evidence="6">
    <location>
        <begin position="62"/>
        <end position="82"/>
    </location>
</feature>
<evidence type="ECO:0000256" key="2">
    <source>
        <dbReference type="ARBA" id="ARBA00022692"/>
    </source>
</evidence>
<proteinExistence type="predicted"/>